<name>A0A8S5LAW2_9CAUD</name>
<protein>
    <submittedName>
        <fullName evidence="2">Uncharacterized protein</fullName>
    </submittedName>
</protein>
<organism evidence="2">
    <name type="scientific">Siphoviridae sp. ctv2R2</name>
    <dbReference type="NCBI Taxonomy" id="2823609"/>
    <lineage>
        <taxon>Viruses</taxon>
        <taxon>Duplodnaviria</taxon>
        <taxon>Heunggongvirae</taxon>
        <taxon>Uroviricota</taxon>
        <taxon>Caudoviricetes</taxon>
    </lineage>
</organism>
<reference evidence="2" key="1">
    <citation type="journal article" date="2021" name="Proc. Natl. Acad. Sci. U.S.A.">
        <title>A Catalog of Tens of Thousands of Viruses from Human Metagenomes Reveals Hidden Associations with Chronic Diseases.</title>
        <authorList>
            <person name="Tisza M.J."/>
            <person name="Buck C.B."/>
        </authorList>
    </citation>
    <scope>NUCLEOTIDE SEQUENCE</scope>
    <source>
        <strain evidence="2">Ctv2R2</strain>
    </source>
</reference>
<evidence type="ECO:0000313" key="2">
    <source>
        <dbReference type="EMBL" id="DAD66930.1"/>
    </source>
</evidence>
<keyword evidence="1" id="KW-0812">Transmembrane</keyword>
<keyword evidence="1" id="KW-1133">Transmembrane helix</keyword>
<sequence>MNASTQRHIKNQDGYNPHKYRIGEVFYSINVYKILIYLSIYITVTINMAADLPVMGGERRI</sequence>
<evidence type="ECO:0000256" key="1">
    <source>
        <dbReference type="SAM" id="Phobius"/>
    </source>
</evidence>
<keyword evidence="1" id="KW-0472">Membrane</keyword>
<feature type="transmembrane region" description="Helical" evidence="1">
    <location>
        <begin position="34"/>
        <end position="54"/>
    </location>
</feature>
<accession>A0A8S5LAW2</accession>
<dbReference type="EMBL" id="BK014664">
    <property type="protein sequence ID" value="DAD66930.1"/>
    <property type="molecule type" value="Genomic_DNA"/>
</dbReference>
<proteinExistence type="predicted"/>